<dbReference type="AlphaFoldDB" id="A0A5N0TGJ8"/>
<dbReference type="InterPro" id="IPR035647">
    <property type="entry name" value="EFG_III/V"/>
</dbReference>
<gene>
    <name evidence="3" type="ORF">F3N42_02575</name>
</gene>
<dbReference type="InterPro" id="IPR036956">
    <property type="entry name" value="Impact_N_sf"/>
</dbReference>
<evidence type="ECO:0000259" key="2">
    <source>
        <dbReference type="Pfam" id="PF01205"/>
    </source>
</evidence>
<comment type="caution">
    <text evidence="3">The sequence shown here is derived from an EMBL/GenBank/DDBJ whole genome shotgun (WGS) entry which is preliminary data.</text>
</comment>
<dbReference type="EMBL" id="VYXP01000002">
    <property type="protein sequence ID" value="KAA9133257.1"/>
    <property type="molecule type" value="Genomic_DNA"/>
</dbReference>
<dbReference type="GO" id="GO:0017111">
    <property type="term" value="F:ribonucleoside triphosphate phosphatase activity"/>
    <property type="evidence" value="ECO:0007669"/>
    <property type="project" value="UniProtKB-ARBA"/>
</dbReference>
<dbReference type="RefSeq" id="WP_150862815.1">
    <property type="nucleotide sequence ID" value="NZ_VYXP01000002.1"/>
</dbReference>
<dbReference type="GO" id="GO:0032561">
    <property type="term" value="F:guanyl ribonucleotide binding"/>
    <property type="evidence" value="ECO:0007669"/>
    <property type="project" value="UniProtKB-ARBA"/>
</dbReference>
<dbReference type="GO" id="GO:0043168">
    <property type="term" value="F:anion binding"/>
    <property type="evidence" value="ECO:0007669"/>
    <property type="project" value="UniProtKB-ARBA"/>
</dbReference>
<dbReference type="InterPro" id="IPR020569">
    <property type="entry name" value="UPF0029_Impact_CS"/>
</dbReference>
<dbReference type="PANTHER" id="PTHR16301:SF20">
    <property type="entry name" value="IMPACT FAMILY MEMBER YIGZ"/>
    <property type="match status" value="1"/>
</dbReference>
<keyword evidence="4" id="KW-1185">Reference proteome</keyword>
<dbReference type="SUPFAM" id="SSF54211">
    <property type="entry name" value="Ribosomal protein S5 domain 2-like"/>
    <property type="match status" value="1"/>
</dbReference>
<dbReference type="InterPro" id="IPR020568">
    <property type="entry name" value="Ribosomal_Su5_D2-typ_SF"/>
</dbReference>
<dbReference type="InterPro" id="IPR023582">
    <property type="entry name" value="Impact"/>
</dbReference>
<sequence length="197" mass="21341">MTVTLAAPASHEEIIRKSRFIAHAAPVRSEADTLAFFESVADPTANHNCWAWRLDHRVRFNDDGEPGGTAGRPILSVIEGRELDGVMVVVTRWFGGIKLGAGGLVRAYSGSAAKCLDGAELVRKHTMATCVIAAGFEHAAALHALLEKAQATHIKEHYSADGVELGFKVRADWVPRLETVVRDTCRGQARFSHDTDG</sequence>
<dbReference type="PROSITE" id="PS00910">
    <property type="entry name" value="UPF0029"/>
    <property type="match status" value="1"/>
</dbReference>
<proteinExistence type="inferred from homology"/>
<dbReference type="PANTHER" id="PTHR16301">
    <property type="entry name" value="IMPACT-RELATED"/>
    <property type="match status" value="1"/>
</dbReference>
<evidence type="ECO:0000256" key="1">
    <source>
        <dbReference type="ARBA" id="ARBA00007665"/>
    </source>
</evidence>
<dbReference type="Gene3D" id="3.30.70.240">
    <property type="match status" value="1"/>
</dbReference>
<dbReference type="GO" id="GO:0006446">
    <property type="term" value="P:regulation of translational initiation"/>
    <property type="evidence" value="ECO:0007669"/>
    <property type="project" value="TreeGrafter"/>
</dbReference>
<dbReference type="SUPFAM" id="SSF54980">
    <property type="entry name" value="EF-G C-terminal domain-like"/>
    <property type="match status" value="1"/>
</dbReference>
<dbReference type="Gene3D" id="3.30.230.30">
    <property type="entry name" value="Impact, N-terminal domain"/>
    <property type="match status" value="1"/>
</dbReference>
<name>A0A5N0TGJ8_9GAMM</name>
<dbReference type="InterPro" id="IPR001498">
    <property type="entry name" value="Impact_N"/>
</dbReference>
<reference evidence="3 4" key="1">
    <citation type="submission" date="2019-09" db="EMBL/GenBank/DDBJ databases">
        <title>Wenzhouxiangella sp. Genome sequencing and assembly.</title>
        <authorList>
            <person name="Zhang R."/>
        </authorList>
    </citation>
    <scope>NUCLEOTIDE SEQUENCE [LARGE SCALE GENOMIC DNA]</scope>
    <source>
        <strain evidence="3 4">W260</strain>
    </source>
</reference>
<accession>A0A5N0TGJ8</accession>
<dbReference type="Pfam" id="PF01205">
    <property type="entry name" value="Impact_N"/>
    <property type="match status" value="1"/>
</dbReference>
<feature type="domain" description="Impact N-terminal" evidence="2">
    <location>
        <begin position="16"/>
        <end position="116"/>
    </location>
</feature>
<protein>
    <submittedName>
        <fullName evidence="3">YigZ family protein</fullName>
    </submittedName>
</protein>
<dbReference type="GO" id="GO:0005737">
    <property type="term" value="C:cytoplasm"/>
    <property type="evidence" value="ECO:0007669"/>
    <property type="project" value="TreeGrafter"/>
</dbReference>
<evidence type="ECO:0000313" key="3">
    <source>
        <dbReference type="EMBL" id="KAA9133257.1"/>
    </source>
</evidence>
<organism evidence="3 4">
    <name type="scientific">Marinihelvus fidelis</name>
    <dbReference type="NCBI Taxonomy" id="2613842"/>
    <lineage>
        <taxon>Bacteria</taxon>
        <taxon>Pseudomonadati</taxon>
        <taxon>Pseudomonadota</taxon>
        <taxon>Gammaproteobacteria</taxon>
        <taxon>Chromatiales</taxon>
        <taxon>Wenzhouxiangellaceae</taxon>
        <taxon>Marinihelvus</taxon>
    </lineage>
</organism>
<dbReference type="Proteomes" id="UP000325372">
    <property type="component" value="Unassembled WGS sequence"/>
</dbReference>
<evidence type="ECO:0000313" key="4">
    <source>
        <dbReference type="Proteomes" id="UP000325372"/>
    </source>
</evidence>
<comment type="similarity">
    <text evidence="1">Belongs to the IMPACT family.</text>
</comment>